<dbReference type="RefSeq" id="WP_109523777.1">
    <property type="nucleotide sequence ID" value="NZ_JBEXKW010000064.1"/>
</dbReference>
<feature type="signal peptide" evidence="1">
    <location>
        <begin position="1"/>
        <end position="27"/>
    </location>
</feature>
<accession>A0ABV3FLJ6</accession>
<evidence type="ECO:0000313" key="2">
    <source>
        <dbReference type="EMBL" id="MEV0706286.1"/>
    </source>
</evidence>
<evidence type="ECO:0000313" key="3">
    <source>
        <dbReference type="Proteomes" id="UP001551695"/>
    </source>
</evidence>
<evidence type="ECO:0000256" key="1">
    <source>
        <dbReference type="SAM" id="SignalP"/>
    </source>
</evidence>
<proteinExistence type="predicted"/>
<comment type="caution">
    <text evidence="2">The sequence shown here is derived from an EMBL/GenBank/DDBJ whole genome shotgun (WGS) entry which is preliminary data.</text>
</comment>
<protein>
    <submittedName>
        <fullName evidence="2">Uncharacterized protein</fullName>
    </submittedName>
</protein>
<keyword evidence="1" id="KW-0732">Signal</keyword>
<dbReference type="Proteomes" id="UP001551695">
    <property type="component" value="Unassembled WGS sequence"/>
</dbReference>
<reference evidence="2 3" key="1">
    <citation type="submission" date="2024-06" db="EMBL/GenBank/DDBJ databases">
        <title>The Natural Products Discovery Center: Release of the First 8490 Sequenced Strains for Exploring Actinobacteria Biosynthetic Diversity.</title>
        <authorList>
            <person name="Kalkreuter E."/>
            <person name="Kautsar S.A."/>
            <person name="Yang D."/>
            <person name="Bader C.D."/>
            <person name="Teijaro C.N."/>
            <person name="Fluegel L."/>
            <person name="Davis C.M."/>
            <person name="Simpson J.R."/>
            <person name="Lauterbach L."/>
            <person name="Steele A.D."/>
            <person name="Gui C."/>
            <person name="Meng S."/>
            <person name="Li G."/>
            <person name="Viehrig K."/>
            <person name="Ye F."/>
            <person name="Su P."/>
            <person name="Kiefer A.F."/>
            <person name="Nichols A."/>
            <person name="Cepeda A.J."/>
            <person name="Yan W."/>
            <person name="Fan B."/>
            <person name="Jiang Y."/>
            <person name="Adhikari A."/>
            <person name="Zheng C.-J."/>
            <person name="Schuster L."/>
            <person name="Cowan T.M."/>
            <person name="Smanski M.J."/>
            <person name="Chevrette M.G."/>
            <person name="De Carvalho L.P.S."/>
            <person name="Shen B."/>
        </authorList>
    </citation>
    <scope>NUCLEOTIDE SEQUENCE [LARGE SCALE GENOMIC DNA]</scope>
    <source>
        <strain evidence="2 3">NPDC050403</strain>
    </source>
</reference>
<keyword evidence="3" id="KW-1185">Reference proteome</keyword>
<dbReference type="EMBL" id="JBFAKC010000001">
    <property type="protein sequence ID" value="MEV0706286.1"/>
    <property type="molecule type" value="Genomic_DNA"/>
</dbReference>
<gene>
    <name evidence="2" type="ORF">AB0I48_01850</name>
</gene>
<feature type="chain" id="PRO_5047379619" evidence="1">
    <location>
        <begin position="28"/>
        <end position="135"/>
    </location>
</feature>
<sequence>MVRGTFTNVARTLIAAVLPIAAVVAFAGIAAADPGQVVQAPAPVAQQVTEPVASGLPLEEVATNPEARNSDPLVNGAAAGALAGAAGSGFLSGVSCGPLLIPCAILGAASGALWGTAIGLIVGAVAPSVVPQVLP</sequence>
<organism evidence="2 3">
    <name type="scientific">Nocardia aurea</name>
    <dbReference type="NCBI Taxonomy" id="2144174"/>
    <lineage>
        <taxon>Bacteria</taxon>
        <taxon>Bacillati</taxon>
        <taxon>Actinomycetota</taxon>
        <taxon>Actinomycetes</taxon>
        <taxon>Mycobacteriales</taxon>
        <taxon>Nocardiaceae</taxon>
        <taxon>Nocardia</taxon>
    </lineage>
</organism>
<name>A0ABV3FLJ6_9NOCA</name>